<dbReference type="InterPro" id="IPR006847">
    <property type="entry name" value="IF2_N"/>
</dbReference>
<dbReference type="PANTHER" id="PTHR30001:SF0">
    <property type="entry name" value="RIBONUCLEASE G"/>
    <property type="match status" value="1"/>
</dbReference>
<evidence type="ECO:0000259" key="18">
    <source>
        <dbReference type="PROSITE" id="PS50126"/>
    </source>
</evidence>
<keyword evidence="11" id="KW-0862">Zinc</keyword>
<dbReference type="EMBL" id="CP033896">
    <property type="protein sequence ID" value="AZA14116.1"/>
    <property type="molecule type" value="Genomic_DNA"/>
</dbReference>
<evidence type="ECO:0000256" key="16">
    <source>
        <dbReference type="ARBA" id="ARBA00072999"/>
    </source>
</evidence>
<proteinExistence type="inferred from homology"/>
<dbReference type="SUPFAM" id="SSF50249">
    <property type="entry name" value="Nucleic acid-binding proteins"/>
    <property type="match status" value="1"/>
</dbReference>
<evidence type="ECO:0000256" key="17">
    <source>
        <dbReference type="SAM" id="MobiDB-lite"/>
    </source>
</evidence>
<feature type="compositionally biased region" description="Basic and acidic residues" evidence="17">
    <location>
        <begin position="410"/>
        <end position="429"/>
    </location>
</feature>
<dbReference type="Pfam" id="PF04760">
    <property type="entry name" value="IF2_N"/>
    <property type="match status" value="1"/>
</dbReference>
<feature type="region of interest" description="Disordered" evidence="17">
    <location>
        <begin position="1"/>
        <end position="126"/>
    </location>
</feature>
<keyword evidence="7" id="KW-0507">mRNA processing</keyword>
<feature type="compositionally biased region" description="Basic residues" evidence="17">
    <location>
        <begin position="65"/>
        <end position="85"/>
    </location>
</feature>
<keyword evidence="13" id="KW-0694">RNA-binding</keyword>
<protein>
    <recommendedName>
        <fullName evidence="16">Ribonuclease E</fullName>
        <ecNumber evidence="15">3.1.26.12</ecNumber>
    </recommendedName>
</protein>
<dbReference type="GO" id="GO:0008995">
    <property type="term" value="F:ribonuclease E activity"/>
    <property type="evidence" value="ECO:0007669"/>
    <property type="project" value="UniProtKB-EC"/>
</dbReference>
<feature type="compositionally biased region" description="Basic residues" evidence="17">
    <location>
        <begin position="1419"/>
        <end position="1428"/>
    </location>
</feature>
<evidence type="ECO:0000313" key="19">
    <source>
        <dbReference type="EMBL" id="AZA14116.1"/>
    </source>
</evidence>
<feature type="compositionally biased region" description="Acidic residues" evidence="17">
    <location>
        <begin position="306"/>
        <end position="348"/>
    </location>
</feature>
<dbReference type="GO" id="GO:0003723">
    <property type="term" value="F:RNA binding"/>
    <property type="evidence" value="ECO:0007669"/>
    <property type="project" value="UniProtKB-KW"/>
</dbReference>
<dbReference type="GO" id="GO:0005737">
    <property type="term" value="C:cytoplasm"/>
    <property type="evidence" value="ECO:0007669"/>
    <property type="project" value="UniProtKB-SubCell"/>
</dbReference>
<evidence type="ECO:0000256" key="4">
    <source>
        <dbReference type="ARBA" id="ARBA00005522"/>
    </source>
</evidence>
<accession>A0A3G6J805</accession>
<evidence type="ECO:0000256" key="9">
    <source>
        <dbReference type="ARBA" id="ARBA00022723"/>
    </source>
</evidence>
<dbReference type="Gene3D" id="1.10.10.2480">
    <property type="match status" value="1"/>
</dbReference>
<sequence length="1472" mass="159447" precursor="true">MARQQSPTTTQSASKPRRRRSNAATASTGDTSASATPRGKRTTKAGGTNDKAASKQQAVEQTPKKAAKKTAKKTATKTAAAKKKQSTTASTTGNKAAAKPATSRRTRTAQKNTTKARGVTDKKVREQSAKAVDPVIEDLVQVSKETAKNSQQLTGVSEATIAAAREIDRSTLGEKLRVHQLAKLLGLVSKELVALLAQVGIEKKAVSSITYAEAALMLDKLVEPTLDTGDQTVEVIRYRVGKNVENEIHQIESKIEEELEQRLDETPAVIEQEPDSLVDDDPSAVADQTESAQHEALQAEDAQAADAEDDDDEEDDEELDVDIELDDDDFLDEDYEFDDDHDDDDDQDEELVAPPVIDIRAAAAAEVHAELLEDVVSASTPVPADTNYETPLFKAPVVVPGPAPVAPPSDDQRESTQAERGPRRVEEPLGIKGSTRLEAQRRRRVERRRDGQRNDFQPISDAEFRKRRQAIHREMVIRDRQRHDGRGTVTQAVVVEDGKTVEHYITTDTQNSTLGNIYLGRVQNVLPSMEAAFIDIGTGRNAVLYAGEINWRNTGLTNRNRRIENILKSGDQVLVQVAKDPVGHKGARLTTQISLAGRFLVYVPEGRSAGISRKLPESERRRLKGILKQILPDDGGAIIRTAAEGVSAEEIGNDADRLLKQWASIQEITAKEKAKKGAKPVTLYEEPPLLVKLIRDLFNEDVTKLTIDGAASHDVVTNYVSRMAPDLLDRIEQWDRHAQGGVDAFVGLDIEPQLAEALSRKVWLPSGGSLVIDYTEAMTVIDVNTGSNTGKSGNLEQTVTANNIEAAEEIVRQIRLRDIGGMIVIDFIDMVLEENQDLVLRRLAEALMHDRTRHQLGEVTSLGLVQITRKRLGGGLQESFTTECQHCAGSGRVTHDDPVLDWQRNTVFDDRKSRRKAKEDKKKRAAEQAAKSTQKPARPVGEHPAAAALHRQHTDGDSAGTLDREQNGDTAQHPPAASAASTSLESTAREDHHDGSAQSDSTSERKQAAATAHDTAATESGDDRVKTANTRSRRRRRAGRSATAQAAGAEQVDNTTDVAAATDTDPAAPADQGETTSHVPAAPSGSRGRRRRRAAMPQPASTQSGATKSDQHSAHPADNTPQDSVEAESQAGAAPQPHAGQSATPAGAKRGAKRRRARTTPGEQRAQDTVAIALDALATADREDPDEPSGRSYVPDEQYQTQQENTASKAEAAADDNGEAAYRAAVEAFERSPRRQRRVRGNSRSDVPPKRSDFISGPMGSDGIDSLDDQPAKESDTASNSDTTPGNSPAAVPTRRRSGRKRVRAGAPTVNPTSVDDTVASTTADDSDTLSTNEKKQSAQHPPAAAAAEPTPASGKPRRGRRRAVRTSAVEHQSHTQQPGKDNSTQQQQETVNTAGQAVGNRKQQTVVETSVDSAAPARRGRGRRRAAMRSTQVMHNQEKAAALSATVAQPEQPAARERNRSRSTRRSTRRK</sequence>
<feature type="compositionally biased region" description="Acidic residues" evidence="17">
    <location>
        <begin position="272"/>
        <end position="282"/>
    </location>
</feature>
<comment type="similarity">
    <text evidence="4">Belongs to the RNase E/G family.</text>
</comment>
<feature type="compositionally biased region" description="Basic and acidic residues" evidence="17">
    <location>
        <begin position="952"/>
        <end position="967"/>
    </location>
</feature>
<evidence type="ECO:0000256" key="6">
    <source>
        <dbReference type="ARBA" id="ARBA00022552"/>
    </source>
</evidence>
<feature type="compositionally biased region" description="Basic and acidic residues" evidence="17">
    <location>
        <begin position="908"/>
        <end position="926"/>
    </location>
</feature>
<comment type="subcellular location">
    <subcellularLocation>
        <location evidence="3">Cytoplasm</location>
    </subcellularLocation>
</comment>
<gene>
    <name evidence="19" type="primary">rne</name>
    <name evidence="19" type="ORF">CCHOA_08635</name>
</gene>
<evidence type="ECO:0000313" key="20">
    <source>
        <dbReference type="Proteomes" id="UP000269019"/>
    </source>
</evidence>
<evidence type="ECO:0000256" key="11">
    <source>
        <dbReference type="ARBA" id="ARBA00022833"/>
    </source>
</evidence>
<feature type="compositionally biased region" description="Polar residues" evidence="17">
    <location>
        <begin position="1"/>
        <end position="14"/>
    </location>
</feature>
<dbReference type="KEGG" id="ccho:CCHOA_08635"/>
<comment type="cofactor">
    <cofactor evidence="2">
        <name>Zn(2+)</name>
        <dbReference type="ChEBI" id="CHEBI:29105"/>
    </cofactor>
</comment>
<comment type="cofactor">
    <cofactor evidence="1">
        <name>Mg(2+)</name>
        <dbReference type="ChEBI" id="CHEBI:18420"/>
    </cofactor>
</comment>
<dbReference type="FunFam" id="2.40.50.140:FF:000066">
    <property type="entry name" value="Ribonuclease E"/>
    <property type="match status" value="1"/>
</dbReference>
<feature type="compositionally biased region" description="Basic residues" evidence="17">
    <location>
        <begin position="1294"/>
        <end position="1304"/>
    </location>
</feature>
<feature type="compositionally biased region" description="Low complexity" evidence="17">
    <location>
        <begin position="976"/>
        <end position="986"/>
    </location>
</feature>
<feature type="region of interest" description="Disordered" evidence="17">
    <location>
        <begin position="271"/>
        <end position="348"/>
    </location>
</feature>
<evidence type="ECO:0000256" key="5">
    <source>
        <dbReference type="ARBA" id="ARBA00022490"/>
    </source>
</evidence>
<evidence type="ECO:0000256" key="13">
    <source>
        <dbReference type="ARBA" id="ARBA00022884"/>
    </source>
</evidence>
<dbReference type="GO" id="GO:0046872">
    <property type="term" value="F:metal ion binding"/>
    <property type="evidence" value="ECO:0007669"/>
    <property type="project" value="UniProtKB-KW"/>
</dbReference>
<dbReference type="Proteomes" id="UP000269019">
    <property type="component" value="Chromosome"/>
</dbReference>
<evidence type="ECO:0000256" key="10">
    <source>
        <dbReference type="ARBA" id="ARBA00022801"/>
    </source>
</evidence>
<dbReference type="Gene3D" id="2.40.50.140">
    <property type="entry name" value="Nucleic acid-binding proteins"/>
    <property type="match status" value="1"/>
</dbReference>
<dbReference type="InterPro" id="IPR004659">
    <property type="entry name" value="RNase_E/G"/>
</dbReference>
<reference evidence="19 20" key="1">
    <citation type="submission" date="2018-11" db="EMBL/GenBank/DDBJ databases">
        <authorList>
            <person name="Kleinhagauer T."/>
            <person name="Glaeser S.P."/>
            <person name="Spergser J."/>
            <person name="Ruckert C."/>
            <person name="Kaempfer P."/>
            <person name="Busse H.-J."/>
        </authorList>
    </citation>
    <scope>NUCLEOTIDE SEQUENCE [LARGE SCALE GENOMIC DNA]</scope>
    <source>
        <strain evidence="19 20">200CH</strain>
    </source>
</reference>
<keyword evidence="5" id="KW-0963">Cytoplasm</keyword>
<keyword evidence="20" id="KW-1185">Reference proteome</keyword>
<feature type="compositionally biased region" description="Polar residues" evidence="17">
    <location>
        <begin position="1198"/>
        <end position="1208"/>
    </location>
</feature>
<organism evidence="19 20">
    <name type="scientific">Corynebacterium choanae</name>
    <dbReference type="NCBI Taxonomy" id="1862358"/>
    <lineage>
        <taxon>Bacteria</taxon>
        <taxon>Bacillati</taxon>
        <taxon>Actinomycetota</taxon>
        <taxon>Actinomycetes</taxon>
        <taxon>Mycobacteriales</taxon>
        <taxon>Corynebacteriaceae</taxon>
        <taxon>Corynebacterium</taxon>
    </lineage>
</organism>
<dbReference type="RefSeq" id="WP_245992116.1">
    <property type="nucleotide sequence ID" value="NZ_CP033896.1"/>
</dbReference>
<keyword evidence="8" id="KW-0819">tRNA processing</keyword>
<dbReference type="EC" id="3.1.26.12" evidence="15"/>
<dbReference type="InterPro" id="IPR003029">
    <property type="entry name" value="S1_domain"/>
</dbReference>
<feature type="region of interest" description="Disordered" evidence="17">
    <location>
        <begin position="908"/>
        <end position="1472"/>
    </location>
</feature>
<feature type="compositionally biased region" description="Low complexity" evidence="17">
    <location>
        <begin position="1129"/>
        <end position="1149"/>
    </location>
</feature>
<feature type="compositionally biased region" description="Low complexity" evidence="17">
    <location>
        <begin position="294"/>
        <end position="305"/>
    </location>
</feature>
<feature type="compositionally biased region" description="Polar residues" evidence="17">
    <location>
        <begin position="1277"/>
        <end position="1287"/>
    </location>
</feature>
<evidence type="ECO:0000256" key="3">
    <source>
        <dbReference type="ARBA" id="ARBA00004496"/>
    </source>
</evidence>
<feature type="compositionally biased region" description="Low complexity" evidence="17">
    <location>
        <begin position="22"/>
        <end position="36"/>
    </location>
</feature>
<dbReference type="SMART" id="SM00316">
    <property type="entry name" value="S1"/>
    <property type="match status" value="1"/>
</dbReference>
<feature type="compositionally biased region" description="Basic residues" evidence="17">
    <location>
        <begin position="1356"/>
        <end position="1365"/>
    </location>
</feature>
<dbReference type="PANTHER" id="PTHR30001">
    <property type="entry name" value="RIBONUCLEASE"/>
    <property type="match status" value="1"/>
</dbReference>
<dbReference type="NCBIfam" id="TIGR00757">
    <property type="entry name" value="RNaseEG"/>
    <property type="match status" value="1"/>
</dbReference>
<evidence type="ECO:0000256" key="7">
    <source>
        <dbReference type="ARBA" id="ARBA00022664"/>
    </source>
</evidence>
<dbReference type="InterPro" id="IPR012340">
    <property type="entry name" value="NA-bd_OB-fold"/>
</dbReference>
<evidence type="ECO:0000256" key="15">
    <source>
        <dbReference type="ARBA" id="ARBA00066879"/>
    </source>
</evidence>
<feature type="compositionally biased region" description="Low complexity" evidence="17">
    <location>
        <begin position="1008"/>
        <end position="1018"/>
    </location>
</feature>
<evidence type="ECO:0000256" key="2">
    <source>
        <dbReference type="ARBA" id="ARBA00001947"/>
    </source>
</evidence>
<keyword evidence="9" id="KW-0479">Metal-binding</keyword>
<dbReference type="PROSITE" id="PS50126">
    <property type="entry name" value="S1"/>
    <property type="match status" value="1"/>
</dbReference>
<keyword evidence="12" id="KW-0460">Magnesium</keyword>
<feature type="compositionally biased region" description="Polar residues" evidence="17">
    <location>
        <begin position="1375"/>
        <end position="1413"/>
    </location>
</feature>
<evidence type="ECO:0000256" key="1">
    <source>
        <dbReference type="ARBA" id="ARBA00001946"/>
    </source>
</evidence>
<feature type="compositionally biased region" description="Basic residues" evidence="17">
    <location>
        <begin position="1462"/>
        <end position="1472"/>
    </location>
</feature>
<feature type="compositionally biased region" description="Low complexity" evidence="17">
    <location>
        <begin position="1339"/>
        <end position="1353"/>
    </location>
</feature>
<dbReference type="GO" id="GO:0006364">
    <property type="term" value="P:rRNA processing"/>
    <property type="evidence" value="ECO:0007669"/>
    <property type="project" value="UniProtKB-KW"/>
</dbReference>
<comment type="catalytic activity">
    <reaction evidence="14">
        <text>Endonucleolytic cleavage of single-stranded RNA in A- and U-rich regions.</text>
        <dbReference type="EC" id="3.1.26.12"/>
    </reaction>
</comment>
<feature type="region of interest" description="Disordered" evidence="17">
    <location>
        <begin position="399"/>
        <end position="464"/>
    </location>
</feature>
<evidence type="ECO:0000256" key="14">
    <source>
        <dbReference type="ARBA" id="ARBA00050524"/>
    </source>
</evidence>
<dbReference type="InterPro" id="IPR019307">
    <property type="entry name" value="RNA-bd_AU-1/RNase_E/G"/>
</dbReference>
<dbReference type="GO" id="GO:0006397">
    <property type="term" value="P:mRNA processing"/>
    <property type="evidence" value="ECO:0007669"/>
    <property type="project" value="UniProtKB-KW"/>
</dbReference>
<evidence type="ECO:0000256" key="8">
    <source>
        <dbReference type="ARBA" id="ARBA00022694"/>
    </source>
</evidence>
<dbReference type="Pfam" id="PF10150">
    <property type="entry name" value="RNase_E_G"/>
    <property type="match status" value="1"/>
</dbReference>
<feature type="domain" description="S1 motif" evidence="18">
    <location>
        <begin position="515"/>
        <end position="598"/>
    </location>
</feature>
<keyword evidence="6" id="KW-0698">rRNA processing</keyword>
<dbReference type="GO" id="GO:0008033">
    <property type="term" value="P:tRNA processing"/>
    <property type="evidence" value="ECO:0007669"/>
    <property type="project" value="UniProtKB-KW"/>
</dbReference>
<feature type="compositionally biased region" description="Low complexity" evidence="17">
    <location>
        <begin position="1313"/>
        <end position="1324"/>
    </location>
</feature>
<dbReference type="CDD" id="cd04453">
    <property type="entry name" value="S1_RNase_E"/>
    <property type="match status" value="1"/>
</dbReference>
<keyword evidence="10 19" id="KW-0378">Hydrolase</keyword>
<evidence type="ECO:0000256" key="12">
    <source>
        <dbReference type="ARBA" id="ARBA00022842"/>
    </source>
</evidence>
<feature type="compositionally biased region" description="Polar residues" evidence="17">
    <location>
        <begin position="1099"/>
        <end position="1108"/>
    </location>
</feature>
<feature type="compositionally biased region" description="Low complexity" evidence="17">
    <location>
        <begin position="1040"/>
        <end position="1071"/>
    </location>
</feature>
<name>A0A3G6J805_9CORY</name>